<gene>
    <name evidence="1" type="ORF">DOO78_19305</name>
</gene>
<dbReference type="PIRSF" id="PIRSF007028">
    <property type="entry name" value="UCP007028"/>
    <property type="match status" value="1"/>
</dbReference>
<dbReference type="OrthoDB" id="9792392at2"/>
<sequence length="117" mass="13112">MPYVEGFVLAVPNDRKAVFLQQAAAAAPVFKECGATRVVECWGDDVPEGKRTDFHRAVQAEPGEVVVFSWIEYPSKEVRDAANQRIRTDPRMQAIGEKMPFDGRRMIFGGFLPILDV</sequence>
<name>A0A327M538_9PROT</name>
<dbReference type="EMBL" id="QLIX01000018">
    <property type="protein sequence ID" value="RAI57352.1"/>
    <property type="molecule type" value="Genomic_DNA"/>
</dbReference>
<dbReference type="SUPFAM" id="SSF54909">
    <property type="entry name" value="Dimeric alpha+beta barrel"/>
    <property type="match status" value="1"/>
</dbReference>
<dbReference type="InterPro" id="IPR009874">
    <property type="entry name" value="DUF1428"/>
</dbReference>
<dbReference type="AlphaFoldDB" id="A0A327M538"/>
<proteinExistence type="predicted"/>
<protein>
    <submittedName>
        <fullName evidence="1">DUF1428 domain-containing protein</fullName>
    </submittedName>
</protein>
<reference evidence="2" key="1">
    <citation type="submission" date="2018-06" db="EMBL/GenBank/DDBJ databases">
        <authorList>
            <person name="Khan S.A."/>
        </authorList>
    </citation>
    <scope>NUCLEOTIDE SEQUENCE [LARGE SCALE GENOMIC DNA]</scope>
    <source>
        <strain evidence="2">DB-1506</strain>
    </source>
</reference>
<accession>A0A327M538</accession>
<evidence type="ECO:0000313" key="1">
    <source>
        <dbReference type="EMBL" id="RAI57352.1"/>
    </source>
</evidence>
<dbReference type="Gene3D" id="3.30.70.100">
    <property type="match status" value="1"/>
</dbReference>
<keyword evidence="2" id="KW-1185">Reference proteome</keyword>
<dbReference type="Proteomes" id="UP000249065">
    <property type="component" value="Unassembled WGS sequence"/>
</dbReference>
<comment type="caution">
    <text evidence="1">The sequence shown here is derived from an EMBL/GenBank/DDBJ whole genome shotgun (WGS) entry which is preliminary data.</text>
</comment>
<evidence type="ECO:0000313" key="2">
    <source>
        <dbReference type="Proteomes" id="UP000249065"/>
    </source>
</evidence>
<dbReference type="RefSeq" id="WP_111471506.1">
    <property type="nucleotide sequence ID" value="NZ_QLIX01000018.1"/>
</dbReference>
<dbReference type="InterPro" id="IPR011008">
    <property type="entry name" value="Dimeric_a/b-barrel"/>
</dbReference>
<organism evidence="1 2">
    <name type="scientific">Roseicella frigidaeris</name>
    <dbReference type="NCBI Taxonomy" id="2230885"/>
    <lineage>
        <taxon>Bacteria</taxon>
        <taxon>Pseudomonadati</taxon>
        <taxon>Pseudomonadota</taxon>
        <taxon>Alphaproteobacteria</taxon>
        <taxon>Acetobacterales</taxon>
        <taxon>Roseomonadaceae</taxon>
        <taxon>Roseicella</taxon>
    </lineage>
</organism>
<dbReference type="Pfam" id="PF07237">
    <property type="entry name" value="DUF1428"/>
    <property type="match status" value="1"/>
</dbReference>